<evidence type="ECO:0000313" key="3">
    <source>
        <dbReference type="Proteomes" id="UP000287651"/>
    </source>
</evidence>
<protein>
    <submittedName>
        <fullName evidence="2">Uncharacterized protein</fullName>
    </submittedName>
</protein>
<gene>
    <name evidence="2" type="ORF">B296_00037882</name>
</gene>
<evidence type="ECO:0000256" key="1">
    <source>
        <dbReference type="SAM" id="MobiDB-lite"/>
    </source>
</evidence>
<accession>A0A426YGB1</accession>
<feature type="non-terminal residue" evidence="2">
    <location>
        <position position="1"/>
    </location>
</feature>
<dbReference type="AlphaFoldDB" id="A0A426YGB1"/>
<dbReference type="EMBL" id="AMZH03012569">
    <property type="protein sequence ID" value="RRT50792.1"/>
    <property type="molecule type" value="Genomic_DNA"/>
</dbReference>
<organism evidence="2 3">
    <name type="scientific">Ensete ventricosum</name>
    <name type="common">Abyssinian banana</name>
    <name type="synonym">Musa ensete</name>
    <dbReference type="NCBI Taxonomy" id="4639"/>
    <lineage>
        <taxon>Eukaryota</taxon>
        <taxon>Viridiplantae</taxon>
        <taxon>Streptophyta</taxon>
        <taxon>Embryophyta</taxon>
        <taxon>Tracheophyta</taxon>
        <taxon>Spermatophyta</taxon>
        <taxon>Magnoliopsida</taxon>
        <taxon>Liliopsida</taxon>
        <taxon>Zingiberales</taxon>
        <taxon>Musaceae</taxon>
        <taxon>Ensete</taxon>
    </lineage>
</organism>
<feature type="region of interest" description="Disordered" evidence="1">
    <location>
        <begin position="74"/>
        <end position="97"/>
    </location>
</feature>
<name>A0A426YGB1_ENSVE</name>
<sequence>AHGGQVWLDGEASTTYVHATQIPRLARDMYTLPSEVLMARAAKALVLYGYQLALARLRARHPGVEIEEDPFTLLPDDADVPMAEEQPFDNSPPPVEE</sequence>
<evidence type="ECO:0000313" key="2">
    <source>
        <dbReference type="EMBL" id="RRT50792.1"/>
    </source>
</evidence>
<reference evidence="2 3" key="1">
    <citation type="journal article" date="2014" name="Agronomy (Basel)">
        <title>A Draft Genome Sequence for Ensete ventricosum, the Drought-Tolerant Tree Against Hunger.</title>
        <authorList>
            <person name="Harrison J."/>
            <person name="Moore K.A."/>
            <person name="Paszkiewicz K."/>
            <person name="Jones T."/>
            <person name="Grant M."/>
            <person name="Ambacheew D."/>
            <person name="Muzemil S."/>
            <person name="Studholme D.J."/>
        </authorList>
    </citation>
    <scope>NUCLEOTIDE SEQUENCE [LARGE SCALE GENOMIC DNA]</scope>
</reference>
<dbReference type="Proteomes" id="UP000287651">
    <property type="component" value="Unassembled WGS sequence"/>
</dbReference>
<proteinExistence type="predicted"/>
<comment type="caution">
    <text evidence="2">The sequence shown here is derived from an EMBL/GenBank/DDBJ whole genome shotgun (WGS) entry which is preliminary data.</text>
</comment>